<dbReference type="AlphaFoldDB" id="A0A1G6QYG0"/>
<comment type="pathway">
    <text evidence="6">Carbohydrate metabolism; D-tagatose 6-phosphate degradation; D-glyceraldehyde 3-phosphate and glycerone phosphate from D-tagatose 6-phosphate: step 1/2.</text>
</comment>
<keyword evidence="5 6" id="KW-0067">ATP-binding</keyword>
<accession>A0A1G6QYG0</accession>
<dbReference type="Proteomes" id="UP000247389">
    <property type="component" value="Unassembled WGS sequence"/>
</dbReference>
<sequence>MILTVTLNPALDKIIILENLNLGKLNRVKETDILAGGKGINVSEVLTKLKIKNQALGIIGGNNGRIISSMLENKGVNSNFIWSDFETRQNLKIKEKFTNRETEINESGKVSEKDVNDFLKNFNKAVEKNKTVVLSGSLPDGIEKNIYAKLIEKAKEKDVKIILDSSGDAFKLALKKEPYLVKPNLEEIENLLGRKISSNQDLKKGAKYLLDQGIQVVMISLGDKGALIASAEEGYRIYTPQVKISQTTVGAGDTMVAGLAAEIDKKESLKDTGIFAAALATAFVESGSIAKIDEEIIERIKNSIKVEKIY</sequence>
<comment type="catalytic activity">
    <reaction evidence="6">
        <text>D-tagatofuranose 6-phosphate + ATP = D-tagatofuranose 1,6-bisphosphate + ADP + H(+)</text>
        <dbReference type="Rhea" id="RHEA:12420"/>
        <dbReference type="ChEBI" id="CHEBI:15378"/>
        <dbReference type="ChEBI" id="CHEBI:30616"/>
        <dbReference type="ChEBI" id="CHEBI:58694"/>
        <dbReference type="ChEBI" id="CHEBI:58695"/>
        <dbReference type="ChEBI" id="CHEBI:456216"/>
        <dbReference type="EC" id="2.7.1.144"/>
    </reaction>
</comment>
<evidence type="ECO:0000256" key="6">
    <source>
        <dbReference type="PIRNR" id="PIRNR000535"/>
    </source>
</evidence>
<dbReference type="NCBIfam" id="TIGR03168">
    <property type="entry name" value="1-PFK"/>
    <property type="match status" value="1"/>
</dbReference>
<feature type="domain" description="Carbohydrate kinase PfkB" evidence="7">
    <location>
        <begin position="20"/>
        <end position="288"/>
    </location>
</feature>
<name>A0A1G6QYG0_9FIRM</name>
<dbReference type="GO" id="GO:0044281">
    <property type="term" value="P:small molecule metabolic process"/>
    <property type="evidence" value="ECO:0007669"/>
    <property type="project" value="UniProtKB-ARBA"/>
</dbReference>
<dbReference type="InterPro" id="IPR017583">
    <property type="entry name" value="Tagatose/fructose_Pkinase"/>
</dbReference>
<evidence type="ECO:0000256" key="5">
    <source>
        <dbReference type="ARBA" id="ARBA00022840"/>
    </source>
</evidence>
<comment type="similarity">
    <text evidence="6">Belongs to the carbohydrate kinase PfkB family. LacC subfamily.</text>
</comment>
<evidence type="ECO:0000313" key="8">
    <source>
        <dbReference type="EMBL" id="PXV64175.1"/>
    </source>
</evidence>
<dbReference type="GO" id="GO:0005829">
    <property type="term" value="C:cytosol"/>
    <property type="evidence" value="ECO:0007669"/>
    <property type="project" value="TreeGrafter"/>
</dbReference>
<comment type="similarity">
    <text evidence="1">Belongs to the carbohydrate kinase pfkB family.</text>
</comment>
<dbReference type="GO" id="GO:2001059">
    <property type="term" value="P:D-tagatose 6-phosphate catabolic process"/>
    <property type="evidence" value="ECO:0007669"/>
    <property type="project" value="UniProtKB-UniPathway"/>
</dbReference>
<keyword evidence="4 9" id="KW-0418">Kinase</keyword>
<dbReference type="NCBIfam" id="TIGR03828">
    <property type="entry name" value="pfkB"/>
    <property type="match status" value="1"/>
</dbReference>
<dbReference type="Gene3D" id="3.40.1190.20">
    <property type="match status" value="1"/>
</dbReference>
<dbReference type="FunFam" id="3.40.1190.20:FF:000001">
    <property type="entry name" value="Phosphofructokinase"/>
    <property type="match status" value="1"/>
</dbReference>
<reference evidence="8 10" key="2">
    <citation type="submission" date="2018-04" db="EMBL/GenBank/DDBJ databases">
        <title>Subsurface microbial communities from deep shales in Ohio and West Virginia, USA.</title>
        <authorList>
            <person name="Wrighton K."/>
        </authorList>
    </citation>
    <scope>NUCLEOTIDE SEQUENCE [LARGE SCALE GENOMIC DNA]</scope>
    <source>
        <strain evidence="8 10">MSL28</strain>
    </source>
</reference>
<dbReference type="GO" id="GO:0016052">
    <property type="term" value="P:carbohydrate catabolic process"/>
    <property type="evidence" value="ECO:0007669"/>
    <property type="project" value="UniProtKB-ARBA"/>
</dbReference>
<dbReference type="GO" id="GO:0008662">
    <property type="term" value="F:1-phosphofructokinase activity"/>
    <property type="evidence" value="ECO:0007669"/>
    <property type="project" value="InterPro"/>
</dbReference>
<dbReference type="InterPro" id="IPR029056">
    <property type="entry name" value="Ribokinase-like"/>
</dbReference>
<gene>
    <name evidence="8" type="ORF">C8C78_11915</name>
    <name evidence="9" type="ORF">SAMN04488597_12042</name>
</gene>
<evidence type="ECO:0000259" key="7">
    <source>
        <dbReference type="Pfam" id="PF00294"/>
    </source>
</evidence>
<keyword evidence="3 6" id="KW-0547">Nucleotide-binding</keyword>
<dbReference type="Proteomes" id="UP000324896">
    <property type="component" value="Unassembled WGS sequence"/>
</dbReference>
<reference evidence="9 11" key="1">
    <citation type="submission" date="2016-10" db="EMBL/GenBank/DDBJ databases">
        <authorList>
            <person name="Varghese N."/>
            <person name="Submissions S."/>
        </authorList>
    </citation>
    <scope>NUCLEOTIDE SEQUENCE [LARGE SCALE GENOMIC DNA]</scope>
    <source>
        <strain evidence="9 11">WG10</strain>
    </source>
</reference>
<keyword evidence="2 6" id="KW-0808">Transferase</keyword>
<dbReference type="CDD" id="cd01164">
    <property type="entry name" value="FruK_PfkB_like"/>
    <property type="match status" value="1"/>
</dbReference>
<dbReference type="GO" id="GO:0005524">
    <property type="term" value="F:ATP binding"/>
    <property type="evidence" value="ECO:0007669"/>
    <property type="project" value="UniProtKB-KW"/>
</dbReference>
<dbReference type="RefSeq" id="WP_110301002.1">
    <property type="nucleotide sequence ID" value="NZ_FMYT01000020.1"/>
</dbReference>
<dbReference type="GO" id="GO:0009024">
    <property type="term" value="F:tagatose-6-phosphate kinase activity"/>
    <property type="evidence" value="ECO:0007669"/>
    <property type="project" value="UniProtKB-EC"/>
</dbReference>
<dbReference type="InterPro" id="IPR022463">
    <property type="entry name" value="1-PFruKinase"/>
</dbReference>
<dbReference type="EMBL" id="QICM01000019">
    <property type="protein sequence ID" value="PXV64175.1"/>
    <property type="molecule type" value="Genomic_DNA"/>
</dbReference>
<evidence type="ECO:0000256" key="4">
    <source>
        <dbReference type="ARBA" id="ARBA00022777"/>
    </source>
</evidence>
<dbReference type="PIRSF" id="PIRSF000535">
    <property type="entry name" value="1PFK/6PFK/LacC"/>
    <property type="match status" value="1"/>
</dbReference>
<dbReference type="EMBL" id="FMYT01000020">
    <property type="protein sequence ID" value="SDC97233.1"/>
    <property type="molecule type" value="Genomic_DNA"/>
</dbReference>
<dbReference type="SUPFAM" id="SSF53613">
    <property type="entry name" value="Ribokinase-like"/>
    <property type="match status" value="1"/>
</dbReference>
<evidence type="ECO:0000313" key="11">
    <source>
        <dbReference type="Proteomes" id="UP000324896"/>
    </source>
</evidence>
<proteinExistence type="inferred from homology"/>
<keyword evidence="6" id="KW-0423">Lactose metabolism</keyword>
<dbReference type="PANTHER" id="PTHR46566">
    <property type="entry name" value="1-PHOSPHOFRUCTOKINASE-RELATED"/>
    <property type="match status" value="1"/>
</dbReference>
<evidence type="ECO:0000256" key="1">
    <source>
        <dbReference type="ARBA" id="ARBA00005380"/>
    </source>
</evidence>
<protein>
    <recommendedName>
        <fullName evidence="6">Tagatose-6-phosphate kinase</fullName>
        <ecNumber evidence="6">2.7.1.144</ecNumber>
    </recommendedName>
</protein>
<organism evidence="9 11">
    <name type="scientific">Halanaerobium congolense</name>
    <dbReference type="NCBI Taxonomy" id="54121"/>
    <lineage>
        <taxon>Bacteria</taxon>
        <taxon>Bacillati</taxon>
        <taxon>Bacillota</taxon>
        <taxon>Clostridia</taxon>
        <taxon>Halanaerobiales</taxon>
        <taxon>Halanaerobiaceae</taxon>
        <taxon>Halanaerobium</taxon>
    </lineage>
</organism>
<dbReference type="EC" id="2.7.1.144" evidence="6"/>
<evidence type="ECO:0000313" key="10">
    <source>
        <dbReference type="Proteomes" id="UP000247389"/>
    </source>
</evidence>
<dbReference type="Pfam" id="PF00294">
    <property type="entry name" value="PfkB"/>
    <property type="match status" value="1"/>
</dbReference>
<dbReference type="UniPathway" id="UPA00704">
    <property type="reaction ID" value="UER00715"/>
</dbReference>
<evidence type="ECO:0000313" key="9">
    <source>
        <dbReference type="EMBL" id="SDC97233.1"/>
    </source>
</evidence>
<evidence type="ECO:0000256" key="3">
    <source>
        <dbReference type="ARBA" id="ARBA00022741"/>
    </source>
</evidence>
<dbReference type="PANTHER" id="PTHR46566:SF1">
    <property type="entry name" value="1-PHOSPHOFRUCTOKINASE"/>
    <property type="match status" value="1"/>
</dbReference>
<dbReference type="InterPro" id="IPR011611">
    <property type="entry name" value="PfkB_dom"/>
</dbReference>
<evidence type="ECO:0000256" key="2">
    <source>
        <dbReference type="ARBA" id="ARBA00022679"/>
    </source>
</evidence>
<dbReference type="GO" id="GO:0005988">
    <property type="term" value="P:lactose metabolic process"/>
    <property type="evidence" value="ECO:0007669"/>
    <property type="project" value="UniProtKB-KW"/>
</dbReference>